<dbReference type="Pfam" id="PF13439">
    <property type="entry name" value="Glyco_transf_4"/>
    <property type="match status" value="1"/>
</dbReference>
<keyword evidence="2 5" id="KW-0808">Transferase</keyword>
<organism evidence="5 6">
    <name type="scientific">Peterkaempfera bronchialis</name>
    <dbReference type="NCBI Taxonomy" id="2126346"/>
    <lineage>
        <taxon>Bacteria</taxon>
        <taxon>Bacillati</taxon>
        <taxon>Actinomycetota</taxon>
        <taxon>Actinomycetes</taxon>
        <taxon>Kitasatosporales</taxon>
        <taxon>Streptomycetaceae</taxon>
        <taxon>Peterkaempfera</taxon>
    </lineage>
</organism>
<dbReference type="PANTHER" id="PTHR45947:SF3">
    <property type="entry name" value="SULFOQUINOVOSYL TRANSFERASE SQD2"/>
    <property type="match status" value="1"/>
</dbReference>
<reference evidence="6" key="1">
    <citation type="submission" date="2018-07" db="EMBL/GenBank/DDBJ databases">
        <title>Streptacidiphilus bronchialis DSM 106435 chromosome.</title>
        <authorList>
            <person name="Batra D."/>
            <person name="Gulvik C.A."/>
        </authorList>
    </citation>
    <scope>NUCLEOTIDE SEQUENCE [LARGE SCALE GENOMIC DNA]</scope>
    <source>
        <strain evidence="6">DSM 106435</strain>
    </source>
</reference>
<dbReference type="InterPro" id="IPR050194">
    <property type="entry name" value="Glycosyltransferase_grp1"/>
</dbReference>
<dbReference type="EMBL" id="CP031264">
    <property type="protein sequence ID" value="AXI80575.1"/>
    <property type="molecule type" value="Genomic_DNA"/>
</dbReference>
<proteinExistence type="predicted"/>
<sequence>MRVRPLKISLVSEHASPLAVLGGVDAGGQNVHVAALAAALADLGHQVTVHTRRDTPDLPADVPLRPGVTVHHVPAGPAHAVPKDLLLPHMHAFGDHLARIWAADRPDLVHAHFWMSGLAALRGTRELAVPVVQTYHALGTVKRRHQGTADTSPIRRIPLEQAIGRMCRRIIATCRSEADELAAMGLPRHRTTVVPCGVDPARFTPDGPAAARSGRPRLLQIGRLVPRKGAATAIAALARIAGAELLIAGGPPAHRLDADPEARRLRALATETGVADRLRLLGGVPPEQMPALLRSADLVLCPPDYEPFGIVPLEAMGCGIPVVASAVGGHLDTVADRATGRLVPPGDPGALASAAVELLASPGTRAAYGRAGRRRVLARYSWETVAAATEEVYRDVLTGSRRTAKATATATGAA</sequence>
<dbReference type="OrthoDB" id="9810929at2"/>
<dbReference type="Pfam" id="PF00534">
    <property type="entry name" value="Glycos_transf_1"/>
    <property type="match status" value="1"/>
</dbReference>
<evidence type="ECO:0000259" key="4">
    <source>
        <dbReference type="Pfam" id="PF13439"/>
    </source>
</evidence>
<dbReference type="PANTHER" id="PTHR45947">
    <property type="entry name" value="SULFOQUINOVOSYL TRANSFERASE SQD2"/>
    <property type="match status" value="1"/>
</dbReference>
<dbReference type="Proteomes" id="UP000249340">
    <property type="component" value="Chromosome"/>
</dbReference>
<keyword evidence="6" id="KW-1185">Reference proteome</keyword>
<gene>
    <name evidence="5" type="ORF">C7M71_027475</name>
</gene>
<dbReference type="SUPFAM" id="SSF53756">
    <property type="entry name" value="UDP-Glycosyltransferase/glycogen phosphorylase"/>
    <property type="match status" value="1"/>
</dbReference>
<dbReference type="AlphaFoldDB" id="A0A345T3M0"/>
<dbReference type="InterPro" id="IPR001296">
    <property type="entry name" value="Glyco_trans_1"/>
</dbReference>
<name>A0A345T3M0_9ACTN</name>
<evidence type="ECO:0000259" key="3">
    <source>
        <dbReference type="Pfam" id="PF00534"/>
    </source>
</evidence>
<evidence type="ECO:0000313" key="5">
    <source>
        <dbReference type="EMBL" id="AXI80575.1"/>
    </source>
</evidence>
<evidence type="ECO:0000313" key="6">
    <source>
        <dbReference type="Proteomes" id="UP000249340"/>
    </source>
</evidence>
<feature type="domain" description="Glycosyltransferase subfamily 4-like N-terminal" evidence="4">
    <location>
        <begin position="27"/>
        <end position="202"/>
    </location>
</feature>
<feature type="domain" description="Glycosyl transferase family 1" evidence="3">
    <location>
        <begin position="212"/>
        <end position="375"/>
    </location>
</feature>
<dbReference type="GO" id="GO:1901137">
    <property type="term" value="P:carbohydrate derivative biosynthetic process"/>
    <property type="evidence" value="ECO:0007669"/>
    <property type="project" value="UniProtKB-ARBA"/>
</dbReference>
<accession>A0A345T3M0</accession>
<evidence type="ECO:0000256" key="1">
    <source>
        <dbReference type="ARBA" id="ARBA00022676"/>
    </source>
</evidence>
<evidence type="ECO:0000256" key="2">
    <source>
        <dbReference type="ARBA" id="ARBA00022679"/>
    </source>
</evidence>
<dbReference type="GO" id="GO:0016758">
    <property type="term" value="F:hexosyltransferase activity"/>
    <property type="evidence" value="ECO:0007669"/>
    <property type="project" value="TreeGrafter"/>
</dbReference>
<dbReference type="Gene3D" id="3.40.50.2000">
    <property type="entry name" value="Glycogen Phosphorylase B"/>
    <property type="match status" value="2"/>
</dbReference>
<keyword evidence="1" id="KW-0328">Glycosyltransferase</keyword>
<dbReference type="InterPro" id="IPR028098">
    <property type="entry name" value="Glyco_trans_4-like_N"/>
</dbReference>
<dbReference type="KEGG" id="stri:C7M71_027475"/>
<protein>
    <submittedName>
        <fullName evidence="5">Glycosyltransferase family 1 protein</fullName>
    </submittedName>
</protein>